<dbReference type="PANTHER" id="PTHR21261">
    <property type="entry name" value="BEAT PROTEIN"/>
    <property type="match status" value="1"/>
</dbReference>
<dbReference type="PANTHER" id="PTHR21261:SF14">
    <property type="entry name" value="BEATEN PATH IV, ISOFORM B"/>
    <property type="match status" value="1"/>
</dbReference>
<comment type="caution">
    <text evidence="1">The sequence shown here is derived from an EMBL/GenBank/DDBJ whole genome shotgun (WGS) entry which is preliminary data.</text>
</comment>
<organism evidence="1 3">
    <name type="scientific">Rhynocoris fuscipes</name>
    <dbReference type="NCBI Taxonomy" id="488301"/>
    <lineage>
        <taxon>Eukaryota</taxon>
        <taxon>Metazoa</taxon>
        <taxon>Ecdysozoa</taxon>
        <taxon>Arthropoda</taxon>
        <taxon>Hexapoda</taxon>
        <taxon>Insecta</taxon>
        <taxon>Pterygota</taxon>
        <taxon>Neoptera</taxon>
        <taxon>Paraneoptera</taxon>
        <taxon>Hemiptera</taxon>
        <taxon>Heteroptera</taxon>
        <taxon>Panheteroptera</taxon>
        <taxon>Cimicomorpha</taxon>
        <taxon>Reduviidae</taxon>
        <taxon>Harpactorinae</taxon>
        <taxon>Harpactorini</taxon>
        <taxon>Rhynocoris</taxon>
    </lineage>
</organism>
<gene>
    <name evidence="2" type="ORF">O3M35_004580</name>
    <name evidence="1" type="ORF">O3M35_013168</name>
</gene>
<protein>
    <submittedName>
        <fullName evidence="1">Uncharacterized protein</fullName>
    </submittedName>
</protein>
<sequence>MFKVSDSYALEHYPTVVHPYGLKTSILGLRTTVHPQYFSQGSMRLKCVASLSPVLWQGDRESVVQSIAPHFLDKEALLLGK</sequence>
<reference evidence="1 3" key="1">
    <citation type="submission" date="2022-12" db="EMBL/GenBank/DDBJ databases">
        <title>Chromosome-level genome assembly of true bugs.</title>
        <authorList>
            <person name="Ma L."/>
            <person name="Li H."/>
        </authorList>
    </citation>
    <scope>NUCLEOTIDE SEQUENCE [LARGE SCALE GENOMIC DNA]</scope>
    <source>
        <strain evidence="1">Lab_2022b</strain>
    </source>
</reference>
<dbReference type="Proteomes" id="UP001461498">
    <property type="component" value="Unassembled WGS sequence"/>
</dbReference>
<accession>A0AAW1CE68</accession>
<dbReference type="EMBL" id="JAPXFL010000015">
    <property type="protein sequence ID" value="KAK9497222.1"/>
    <property type="molecule type" value="Genomic_DNA"/>
</dbReference>
<dbReference type="AlphaFoldDB" id="A0AAW1CE68"/>
<name>A0AAW1CE68_9HEMI</name>
<keyword evidence="3" id="KW-1185">Reference proteome</keyword>
<proteinExistence type="predicted"/>
<evidence type="ECO:0000313" key="2">
    <source>
        <dbReference type="EMBL" id="KAK9497222.1"/>
    </source>
</evidence>
<dbReference type="EMBL" id="JAPXFL010000071">
    <property type="protein sequence ID" value="KAK9496558.1"/>
    <property type="molecule type" value="Genomic_DNA"/>
</dbReference>
<evidence type="ECO:0000313" key="1">
    <source>
        <dbReference type="EMBL" id="KAK9496558.1"/>
    </source>
</evidence>
<evidence type="ECO:0000313" key="3">
    <source>
        <dbReference type="Proteomes" id="UP001461498"/>
    </source>
</evidence>